<dbReference type="Gene3D" id="1.10.10.10">
    <property type="entry name" value="Winged helix-like DNA-binding domain superfamily/Winged helix DNA-binding domain"/>
    <property type="match status" value="2"/>
</dbReference>
<reference evidence="7" key="2">
    <citation type="submission" date="2020-09" db="EMBL/GenBank/DDBJ databases">
        <authorList>
            <person name="Kikuchi T."/>
        </authorList>
    </citation>
    <scope>NUCLEOTIDE SEQUENCE</scope>
    <source>
        <strain evidence="7">Ka4C1</strain>
    </source>
</reference>
<evidence type="ECO:0000256" key="5">
    <source>
        <dbReference type="ARBA" id="ARBA00022927"/>
    </source>
</evidence>
<protein>
    <recommendedName>
        <fullName evidence="2 6">Vacuolar protein-sorting-associated protein 36</fullName>
    </recommendedName>
    <alternativeName>
        <fullName evidence="6">ESCRT-II complex subunit VPS36</fullName>
    </alternativeName>
</protein>
<proteinExistence type="inferred from homology"/>
<dbReference type="eggNOG" id="KOG2760">
    <property type="taxonomic scope" value="Eukaryota"/>
</dbReference>
<evidence type="ECO:0000313" key="10">
    <source>
        <dbReference type="WBParaSite" id="BXY_0709500.1"/>
    </source>
</evidence>
<dbReference type="Proteomes" id="UP000659654">
    <property type="component" value="Unassembled WGS sequence"/>
</dbReference>
<dbReference type="SUPFAM" id="SSF46785">
    <property type="entry name" value="Winged helix' DNA-binding domain"/>
    <property type="match status" value="2"/>
</dbReference>
<sequence length="266" mass="29593">MRKLKNLFVSETPVRREEANLVGSQPPAPQTRRQIGISGIERRIVQNDQRNQQVIEQSFEDVNVLMGHAKEMVTLSKKITERLRAKGLAEDDTIKFKSYLLSLGVEDPVTKETAGSSQNYFKLLAKEICGIVLDPLKAAGGTMTLPEAYCRVNRARGTQLISPEDLLRAARSFESVGLPIRLHSFPSGVEVIQLTDKSTDDPKTISETYELVKLNGNLDKAQLAQTLGIPVVLANERLLAAETKGFLCRDDTIASMNFYPNRFLGY</sequence>
<evidence type="ECO:0000256" key="4">
    <source>
        <dbReference type="ARBA" id="ARBA00022490"/>
    </source>
</evidence>
<dbReference type="AlphaFoldDB" id="A0A1I7S266"/>
<dbReference type="GO" id="GO:0031902">
    <property type="term" value="C:late endosome membrane"/>
    <property type="evidence" value="ECO:0007669"/>
    <property type="project" value="UniProtKB-UniRule"/>
</dbReference>
<evidence type="ECO:0000313" key="9">
    <source>
        <dbReference type="Proteomes" id="UP000659654"/>
    </source>
</evidence>
<dbReference type="InterPro" id="IPR036388">
    <property type="entry name" value="WH-like_DNA-bd_sf"/>
</dbReference>
<comment type="subcellular location">
    <subcellularLocation>
        <location evidence="6">Cytoplasm</location>
    </subcellularLocation>
    <subcellularLocation>
        <location evidence="6">Endosome</location>
    </subcellularLocation>
</comment>
<comment type="function">
    <text evidence="6">Component of the ESCRT-II complex (endosomal sorting complex required for transport II), which is required for multivesicular body (MVB) formation and sorting of endosomal cargo proteins into MVBs.</text>
</comment>
<dbReference type="GO" id="GO:0032266">
    <property type="term" value="F:phosphatidylinositol-3-phosphate binding"/>
    <property type="evidence" value="ECO:0007669"/>
    <property type="project" value="UniProtKB-UniRule"/>
</dbReference>
<dbReference type="FunFam" id="1.10.10.10:FF:000416">
    <property type="entry name" value="Vacuolar protein-sorting-associated protein 36"/>
    <property type="match status" value="1"/>
</dbReference>
<dbReference type="Gene3D" id="6.10.140.260">
    <property type="match status" value="1"/>
</dbReference>
<dbReference type="WBParaSite" id="BXY_0709500.1">
    <property type="protein sequence ID" value="BXY_0709500.1"/>
    <property type="gene ID" value="BXY_0709500"/>
</dbReference>
<evidence type="ECO:0000313" key="8">
    <source>
        <dbReference type="Proteomes" id="UP000095284"/>
    </source>
</evidence>
<evidence type="ECO:0000313" key="7">
    <source>
        <dbReference type="EMBL" id="CAD5225641.1"/>
    </source>
</evidence>
<dbReference type="EMBL" id="CAJFCV020000004">
    <property type="protein sequence ID" value="CAG9114862.1"/>
    <property type="molecule type" value="Genomic_DNA"/>
</dbReference>
<dbReference type="PANTHER" id="PTHR13128:SF12">
    <property type="entry name" value="VACUOLAR PROTEIN-SORTING-ASSOCIATED PROTEIN 36"/>
    <property type="match status" value="1"/>
</dbReference>
<keyword evidence="6" id="KW-0967">Endosome</keyword>
<keyword evidence="5 6" id="KW-0653">Protein transport</keyword>
<dbReference type="InterPro" id="IPR040608">
    <property type="entry name" value="Snf8/Vps36"/>
</dbReference>
<evidence type="ECO:0000256" key="2">
    <source>
        <dbReference type="ARBA" id="ARBA00017953"/>
    </source>
</evidence>
<keyword evidence="4 6" id="KW-0963">Cytoplasm</keyword>
<dbReference type="OrthoDB" id="271448at2759"/>
<evidence type="ECO:0000256" key="6">
    <source>
        <dbReference type="RuleBase" id="RU367095"/>
    </source>
</evidence>
<dbReference type="InterPro" id="IPR037855">
    <property type="entry name" value="Vps36"/>
</dbReference>
<dbReference type="Proteomes" id="UP000095284">
    <property type="component" value="Unplaced"/>
</dbReference>
<dbReference type="Pfam" id="PF04157">
    <property type="entry name" value="EAP30"/>
    <property type="match status" value="1"/>
</dbReference>
<organism evidence="8 10">
    <name type="scientific">Bursaphelenchus xylophilus</name>
    <name type="common">Pinewood nematode worm</name>
    <name type="synonym">Aphelenchoides xylophilus</name>
    <dbReference type="NCBI Taxonomy" id="6326"/>
    <lineage>
        <taxon>Eukaryota</taxon>
        <taxon>Metazoa</taxon>
        <taxon>Ecdysozoa</taxon>
        <taxon>Nematoda</taxon>
        <taxon>Chromadorea</taxon>
        <taxon>Rhabditida</taxon>
        <taxon>Tylenchina</taxon>
        <taxon>Tylenchomorpha</taxon>
        <taxon>Aphelenchoidea</taxon>
        <taxon>Aphelenchoididae</taxon>
        <taxon>Bursaphelenchus</taxon>
    </lineage>
</organism>
<dbReference type="GO" id="GO:0043328">
    <property type="term" value="P:protein transport to vacuole involved in ubiquitin-dependent protein catabolic process via the multivesicular body sorting pathway"/>
    <property type="evidence" value="ECO:0007669"/>
    <property type="project" value="UniProtKB-UniRule"/>
</dbReference>
<keyword evidence="9" id="KW-1185">Reference proteome</keyword>
<dbReference type="GO" id="GO:0043130">
    <property type="term" value="F:ubiquitin binding"/>
    <property type="evidence" value="ECO:0007669"/>
    <property type="project" value="UniProtKB-UniRule"/>
</dbReference>
<dbReference type="PANTHER" id="PTHR13128">
    <property type="entry name" value="VACUOLAR PROTEIN-SORTING-ASSOCIATED PROTEIN 36"/>
    <property type="match status" value="1"/>
</dbReference>
<dbReference type="EMBL" id="CAJFDI010000004">
    <property type="protein sequence ID" value="CAD5225641.1"/>
    <property type="molecule type" value="Genomic_DNA"/>
</dbReference>
<dbReference type="Proteomes" id="UP000582659">
    <property type="component" value="Unassembled WGS sequence"/>
</dbReference>
<comment type="subunit">
    <text evidence="6">Component of the endosomal sorting complex required for transport II (ESCRT-II).</text>
</comment>
<dbReference type="GO" id="GO:0000814">
    <property type="term" value="C:ESCRT II complex"/>
    <property type="evidence" value="ECO:0007669"/>
    <property type="project" value="UniProtKB-UniRule"/>
</dbReference>
<dbReference type="SMR" id="A0A1I7S266"/>
<accession>A0A1I7S266</accession>
<comment type="similarity">
    <text evidence="1 6">Belongs to the VPS36 family.</text>
</comment>
<evidence type="ECO:0000256" key="1">
    <source>
        <dbReference type="ARBA" id="ARBA00009697"/>
    </source>
</evidence>
<reference evidence="10" key="1">
    <citation type="submission" date="2016-11" db="UniProtKB">
        <authorList>
            <consortium name="WormBaseParasite"/>
        </authorList>
    </citation>
    <scope>IDENTIFICATION</scope>
</reference>
<keyword evidence="3 6" id="KW-0813">Transport</keyword>
<evidence type="ECO:0000256" key="3">
    <source>
        <dbReference type="ARBA" id="ARBA00022448"/>
    </source>
</evidence>
<gene>
    <name evidence="7" type="ORF">BXYJ_LOCUS8646</name>
</gene>
<name>A0A1I7S266_BURXY</name>
<dbReference type="InterPro" id="IPR036390">
    <property type="entry name" value="WH_DNA-bd_sf"/>
</dbReference>